<keyword evidence="5" id="KW-1185">Reference proteome</keyword>
<sequence length="1266" mass="129574">MKNIFLICSLFILSTLHAQRGKDGDPVFSSTAFVNAYTFLTADANAGDTSITVNNSALNSNFSSNITSGDLVMIIQVQGVSIIDMAHPGQTPDWGRITNYNNCGNYEFVQVESVPNSTTLNFDCGLTNNYTSAGNVLVIRVPRYNTLTINPGGILTTTPWDGISGGILAIEVLGNTIINAPGKIDVSELGFRGGIAYDPTLVISGSDRYADASRVEGAEKGEGIAGDAANFNNRKFNRGAAANGGGGANAHNAGGGGGANAGNINIWNNGVGNPDISSANYIQAWDMENTITGLNSSTVSSGGGRGGYSFLQNNQNVLTVPPGDPSWGSSKREAVGGLGGRPLDYSTGKIFMGGAGGAGEGNDNQAGYGGNAGGMIFLKTFNTVSGDGDIISNGEDGGNSFGNATIGQLAGKDGAGGGGAGGTILIQTTSTVSLTGQIIANGGNGGNQILTAGLFATKDEGEGPGGSGGGGYISISAGSPTMNIIAGINGISDAPYVSNFPPNGATNGGNGITEIGTLTSFDITASDVGICPNTSASLTATITGTSPAGITIEWYDAEFNGNLLETGANFTTPSLSSNTTYYVKSCPGNFTIPVNVTINACGTPPVSSFQSSDSTLCIGSCIDFTDLSTNSPTSWKWYFFGSDSLTSSQENPLNICYNTAGNFDVALVSTNSSGSDSLYIPNFITVNPLPSVIANATDTTICSGDSIILFGSGAINYNWDNSVSDSIIFAPSNTQLYTVIGTDNNLCQNTDTITIHVQSLTTPTFTQLGPYCIGDTPDVLPTTSNNGVSGSWDAAISTAAAGTITYTFTPSGSGCATNTTMDIDVTSSITPTFTQLGPYCIGDTPDVLPTTSNNGVNGTWDAAISTAAAGSITYTFTPSGSGCATNTTMDINVTSSITPTFTQLGPYCIGDTSDVLPTTSNNGVNGTWDAAISTAAAGSITYTFTPSGSGCATNTTMDIDVTSSITPTFTQLGPYCIGDTPDVLPTTSNNGVNGTWGAVISTATAGTITYTFTPSGSGCATNTTMDIDVTSSIIPTFTQLGPYCIGDTPDVLPTTSNNGVNGTWGAVISTATAGTITYTFTPSGSGCATNTTMDIDVTSSILPTFTQLGPYCIGDTPDILPTTSNNGVNGTWDAVISTATAGTITYTFTPSGSGCATNTTMDIDVTSCSQTVTPIEPNVIIPTVFTPNIDGYNDQFNITGVGITSLQFKIYNRWGQLIFESNQLNEGWNGRTNSGTEVPEGTYYFIATVTTTNGEETHHGSVTLIR</sequence>
<comment type="caution">
    <text evidence="4">The sequence shown here is derived from an EMBL/GenBank/DDBJ whole genome shotgun (WGS) entry which is preliminary data.</text>
</comment>
<dbReference type="RefSeq" id="WP_147099510.1">
    <property type="nucleotide sequence ID" value="NZ_VOOS01000002.1"/>
</dbReference>
<evidence type="ECO:0000256" key="2">
    <source>
        <dbReference type="SAM" id="SignalP"/>
    </source>
</evidence>
<evidence type="ECO:0000259" key="3">
    <source>
        <dbReference type="PROSITE" id="PS50093"/>
    </source>
</evidence>
<dbReference type="Gene3D" id="2.60.40.10">
    <property type="entry name" value="Immunoglobulins"/>
    <property type="match status" value="1"/>
</dbReference>
<dbReference type="InterPro" id="IPR022409">
    <property type="entry name" value="PKD/Chitinase_dom"/>
</dbReference>
<proteinExistence type="predicted"/>
<dbReference type="PROSITE" id="PS50093">
    <property type="entry name" value="PKD"/>
    <property type="match status" value="1"/>
</dbReference>
<evidence type="ECO:0000313" key="4">
    <source>
        <dbReference type="EMBL" id="TXB66077.1"/>
    </source>
</evidence>
<organism evidence="4 5">
    <name type="scientific">Vicingus serpentipes</name>
    <dbReference type="NCBI Taxonomy" id="1926625"/>
    <lineage>
        <taxon>Bacteria</taxon>
        <taxon>Pseudomonadati</taxon>
        <taxon>Bacteroidota</taxon>
        <taxon>Flavobacteriia</taxon>
        <taxon>Flavobacteriales</taxon>
        <taxon>Vicingaceae</taxon>
        <taxon>Vicingus</taxon>
    </lineage>
</organism>
<dbReference type="Pfam" id="PF13585">
    <property type="entry name" value="CHU_C"/>
    <property type="match status" value="1"/>
</dbReference>
<gene>
    <name evidence="4" type="ORF">FRY74_05770</name>
</gene>
<feature type="signal peptide" evidence="2">
    <location>
        <begin position="1"/>
        <end position="18"/>
    </location>
</feature>
<dbReference type="InterPro" id="IPR036179">
    <property type="entry name" value="Ig-like_dom_sf"/>
</dbReference>
<feature type="domain" description="PKD" evidence="3">
    <location>
        <begin position="605"/>
        <end position="675"/>
    </location>
</feature>
<accession>A0A5C6RVE7</accession>
<feature type="chain" id="PRO_5022905162" evidence="2">
    <location>
        <begin position="19"/>
        <end position="1266"/>
    </location>
</feature>
<dbReference type="InterPro" id="IPR000601">
    <property type="entry name" value="PKD_dom"/>
</dbReference>
<reference evidence="4 5" key="1">
    <citation type="submission" date="2019-08" db="EMBL/GenBank/DDBJ databases">
        <title>Genome of Vicingus serpentipes NCIMB 15042.</title>
        <authorList>
            <person name="Bowman J.P."/>
        </authorList>
    </citation>
    <scope>NUCLEOTIDE SEQUENCE [LARGE SCALE GENOMIC DNA]</scope>
    <source>
        <strain evidence="4 5">NCIMB 15042</strain>
    </source>
</reference>
<dbReference type="SUPFAM" id="SSF48726">
    <property type="entry name" value="Immunoglobulin"/>
    <property type="match status" value="1"/>
</dbReference>
<dbReference type="InterPro" id="IPR026341">
    <property type="entry name" value="T9SS_type_B"/>
</dbReference>
<evidence type="ECO:0000256" key="1">
    <source>
        <dbReference type="ARBA" id="ARBA00022729"/>
    </source>
</evidence>
<dbReference type="Pfam" id="PF19081">
    <property type="entry name" value="Ig_7"/>
    <property type="match status" value="1"/>
</dbReference>
<dbReference type="NCBIfam" id="TIGR04131">
    <property type="entry name" value="Bac_Flav_CTERM"/>
    <property type="match status" value="1"/>
</dbReference>
<dbReference type="Proteomes" id="UP000321721">
    <property type="component" value="Unassembled WGS sequence"/>
</dbReference>
<dbReference type="SMART" id="SM00089">
    <property type="entry name" value="PKD"/>
    <property type="match status" value="1"/>
</dbReference>
<evidence type="ECO:0000313" key="5">
    <source>
        <dbReference type="Proteomes" id="UP000321721"/>
    </source>
</evidence>
<dbReference type="AlphaFoldDB" id="A0A5C6RVE7"/>
<protein>
    <submittedName>
        <fullName evidence="4">T9SS type B sorting domain-containing protein</fullName>
    </submittedName>
</protein>
<name>A0A5C6RVE7_9FLAO</name>
<dbReference type="SUPFAM" id="SSF49299">
    <property type="entry name" value="PKD domain"/>
    <property type="match status" value="1"/>
</dbReference>
<dbReference type="OrthoDB" id="9765926at2"/>
<dbReference type="InterPro" id="IPR013783">
    <property type="entry name" value="Ig-like_fold"/>
</dbReference>
<dbReference type="Gene3D" id="2.60.40.1220">
    <property type="match status" value="3"/>
</dbReference>
<dbReference type="InterPro" id="IPR014755">
    <property type="entry name" value="Cu-Rt/internalin_Ig-like"/>
</dbReference>
<keyword evidence="1 2" id="KW-0732">Signal</keyword>
<dbReference type="EMBL" id="VOOS01000002">
    <property type="protein sequence ID" value="TXB66077.1"/>
    <property type="molecule type" value="Genomic_DNA"/>
</dbReference>
<dbReference type="InterPro" id="IPR044023">
    <property type="entry name" value="Ig_7"/>
</dbReference>
<dbReference type="InterPro" id="IPR035986">
    <property type="entry name" value="PKD_dom_sf"/>
</dbReference>